<evidence type="ECO:0000313" key="2">
    <source>
        <dbReference type="Proteomes" id="UP000195918"/>
    </source>
</evidence>
<keyword evidence="2" id="KW-1185">Reference proteome</keyword>
<accession>A0A1X6WMC3</accession>
<protein>
    <submittedName>
        <fullName evidence="1">Iron(III) dicitrate transport system permease protein FecD (TC 3.A.1.14.1)</fullName>
    </submittedName>
</protein>
<sequence>MTLFWKHSKQHSSKTMFAELIQFYSFWKHSKQHSSKTIVSF</sequence>
<proteinExistence type="predicted"/>
<organism evidence="1 2">
    <name type="scientific">Vagococcus fluvialis bH819</name>
    <dbReference type="NCBI Taxonomy" id="1255619"/>
    <lineage>
        <taxon>Bacteria</taxon>
        <taxon>Bacillati</taxon>
        <taxon>Bacillota</taxon>
        <taxon>Bacilli</taxon>
        <taxon>Lactobacillales</taxon>
        <taxon>Enterococcaceae</taxon>
        <taxon>Vagococcus</taxon>
    </lineage>
</organism>
<dbReference type="Proteomes" id="UP000195918">
    <property type="component" value="Unassembled WGS sequence"/>
</dbReference>
<reference evidence="2" key="1">
    <citation type="submission" date="2017-02" db="EMBL/GenBank/DDBJ databases">
        <authorList>
            <person name="Dridi B."/>
        </authorList>
    </citation>
    <scope>NUCLEOTIDE SEQUENCE [LARGE SCALE GENOMIC DNA]</scope>
    <source>
        <strain evidence="2">bH819</strain>
    </source>
</reference>
<gene>
    <name evidence="1" type="ORF">FM121_01890</name>
</gene>
<dbReference type="EMBL" id="FWFD01000003">
    <property type="protein sequence ID" value="SLM84816.1"/>
    <property type="molecule type" value="Genomic_DNA"/>
</dbReference>
<evidence type="ECO:0000313" key="1">
    <source>
        <dbReference type="EMBL" id="SLM84816.1"/>
    </source>
</evidence>
<name>A0A1X6WMC3_9ENTE</name>
<dbReference type="AlphaFoldDB" id="A0A1X6WMC3"/>